<evidence type="ECO:0000313" key="3">
    <source>
        <dbReference type="Proteomes" id="UP001268542"/>
    </source>
</evidence>
<evidence type="ECO:0000259" key="1">
    <source>
        <dbReference type="PROSITE" id="PS50093"/>
    </source>
</evidence>
<dbReference type="InterPro" id="IPR000601">
    <property type="entry name" value="PKD_dom"/>
</dbReference>
<accession>A0ABU3PWS3</accession>
<dbReference type="Gene3D" id="2.60.40.10">
    <property type="entry name" value="Immunoglobulins"/>
    <property type="match status" value="1"/>
</dbReference>
<organism evidence="2 3">
    <name type="scientific">Nocardioides imazamoxiresistens</name>
    <dbReference type="NCBI Taxonomy" id="3231893"/>
    <lineage>
        <taxon>Bacteria</taxon>
        <taxon>Bacillati</taxon>
        <taxon>Actinomycetota</taxon>
        <taxon>Actinomycetes</taxon>
        <taxon>Propionibacteriales</taxon>
        <taxon>Nocardioidaceae</taxon>
        <taxon>Nocardioides</taxon>
    </lineage>
</organism>
<feature type="domain" description="PKD" evidence="1">
    <location>
        <begin position="105"/>
        <end position="150"/>
    </location>
</feature>
<keyword evidence="3" id="KW-1185">Reference proteome</keyword>
<protein>
    <submittedName>
        <fullName evidence="2">PKD domain-containing protein</fullName>
    </submittedName>
</protein>
<dbReference type="Pfam" id="PF00801">
    <property type="entry name" value="PKD"/>
    <property type="match status" value="1"/>
</dbReference>
<dbReference type="InterPro" id="IPR035986">
    <property type="entry name" value="PKD_dom_sf"/>
</dbReference>
<dbReference type="PROSITE" id="PS50093">
    <property type="entry name" value="PKD"/>
    <property type="match status" value="1"/>
</dbReference>
<dbReference type="Proteomes" id="UP001268542">
    <property type="component" value="Unassembled WGS sequence"/>
</dbReference>
<name>A0ABU3PWS3_9ACTN</name>
<dbReference type="InterPro" id="IPR013783">
    <property type="entry name" value="Ig-like_fold"/>
</dbReference>
<gene>
    <name evidence="2" type="ORF">RDV89_11415</name>
</gene>
<reference evidence="2 3" key="1">
    <citation type="submission" date="2023-08" db="EMBL/GenBank/DDBJ databases">
        <title>Nocardioides seae sp. nov., a bacterium isolated from a soil.</title>
        <authorList>
            <person name="Wang X."/>
        </authorList>
    </citation>
    <scope>NUCLEOTIDE SEQUENCE [LARGE SCALE GENOMIC DNA]</scope>
    <source>
        <strain evidence="2 3">YZH12</strain>
    </source>
</reference>
<evidence type="ECO:0000313" key="2">
    <source>
        <dbReference type="EMBL" id="MDT9593679.1"/>
    </source>
</evidence>
<dbReference type="SUPFAM" id="SSF49299">
    <property type="entry name" value="PKD domain"/>
    <property type="match status" value="1"/>
</dbReference>
<dbReference type="EMBL" id="JAVYII010000004">
    <property type="protein sequence ID" value="MDT9593679.1"/>
    <property type="molecule type" value="Genomic_DNA"/>
</dbReference>
<sequence>MPAIIPICQVDVPCADAETATNNAASILVGTNMPESQCTAPATAAITDAIVLTAFQDVPLPEATLTIQPPDARTLVNLDTNFYTVAEPFTTSVTLLGSQVDLDISPASYTWSFGDGTVRSTTTPGAAYPDLLVTHAYESTGTVATSVTVTWGARYRVDGGPWADVAGTVDMTSPSVDLEVIEATPVLTD</sequence>
<proteinExistence type="predicted"/>
<dbReference type="CDD" id="cd00146">
    <property type="entry name" value="PKD"/>
    <property type="match status" value="1"/>
</dbReference>
<comment type="caution">
    <text evidence="2">The sequence shown here is derived from an EMBL/GenBank/DDBJ whole genome shotgun (WGS) entry which is preliminary data.</text>
</comment>
<dbReference type="RefSeq" id="WP_315733170.1">
    <property type="nucleotide sequence ID" value="NZ_JAVYII010000004.1"/>
</dbReference>